<feature type="region of interest" description="Disordered" evidence="1">
    <location>
        <begin position="61"/>
        <end position="90"/>
    </location>
</feature>
<reference evidence="2 3" key="1">
    <citation type="journal article" date="2019" name="Int. J. Syst. Evol. Microbiol.">
        <title>The Global Catalogue of Microorganisms (GCM) 10K type strain sequencing project: providing services to taxonomists for standard genome sequencing and annotation.</title>
        <authorList>
            <consortium name="The Broad Institute Genomics Platform"/>
            <consortium name="The Broad Institute Genome Sequencing Center for Infectious Disease"/>
            <person name="Wu L."/>
            <person name="Ma J."/>
        </authorList>
    </citation>
    <scope>NUCLEOTIDE SEQUENCE [LARGE SCALE GENOMIC DNA]</scope>
    <source>
        <strain evidence="2 3">DT55</strain>
    </source>
</reference>
<proteinExistence type="predicted"/>
<accession>A0ABD5X2G8</accession>
<dbReference type="EMBL" id="JBHTAG010000003">
    <property type="protein sequence ID" value="MFC7098383.1"/>
    <property type="molecule type" value="Genomic_DNA"/>
</dbReference>
<protein>
    <submittedName>
        <fullName evidence="2">Uncharacterized protein</fullName>
    </submittedName>
</protein>
<dbReference type="RefSeq" id="WP_276237113.1">
    <property type="nucleotide sequence ID" value="NZ_CP119989.1"/>
</dbReference>
<evidence type="ECO:0000313" key="2">
    <source>
        <dbReference type="EMBL" id="MFC7098383.1"/>
    </source>
</evidence>
<keyword evidence="3" id="KW-1185">Reference proteome</keyword>
<dbReference type="GeneID" id="79270690"/>
<gene>
    <name evidence="2" type="ORF">ACFQKD_13825</name>
</gene>
<sequence>MVRRAETVPEGATVRHVDQLSERDKSALYELSRGEAVRAPGLEPGEVVVFTSYYRVVEATTAAPVTTDGPPAEQDREAAPDGGAPSPVRR</sequence>
<dbReference type="AlphaFoldDB" id="A0ABD5X2G8"/>
<dbReference type="Proteomes" id="UP001596388">
    <property type="component" value="Unassembled WGS sequence"/>
</dbReference>
<name>A0ABD5X2G8_9EURY</name>
<organism evidence="2 3">
    <name type="scientific">Halobaculum marinum</name>
    <dbReference type="NCBI Taxonomy" id="3031996"/>
    <lineage>
        <taxon>Archaea</taxon>
        <taxon>Methanobacteriati</taxon>
        <taxon>Methanobacteriota</taxon>
        <taxon>Stenosarchaea group</taxon>
        <taxon>Halobacteria</taxon>
        <taxon>Halobacteriales</taxon>
        <taxon>Haloferacaceae</taxon>
        <taxon>Halobaculum</taxon>
    </lineage>
</organism>
<comment type="caution">
    <text evidence="2">The sequence shown here is derived from an EMBL/GenBank/DDBJ whole genome shotgun (WGS) entry which is preliminary data.</text>
</comment>
<evidence type="ECO:0000256" key="1">
    <source>
        <dbReference type="SAM" id="MobiDB-lite"/>
    </source>
</evidence>
<evidence type="ECO:0000313" key="3">
    <source>
        <dbReference type="Proteomes" id="UP001596388"/>
    </source>
</evidence>